<dbReference type="FunFam" id="3.80.10.10:FF:000095">
    <property type="entry name" value="LRR receptor-like serine/threonine-protein kinase GSO1"/>
    <property type="match status" value="1"/>
</dbReference>
<evidence type="ECO:0000256" key="4">
    <source>
        <dbReference type="ARBA" id="ARBA00022692"/>
    </source>
</evidence>
<dbReference type="GO" id="GO:0005886">
    <property type="term" value="C:plasma membrane"/>
    <property type="evidence" value="ECO:0000318"/>
    <property type="project" value="GO_Central"/>
</dbReference>
<reference evidence="20" key="3">
    <citation type="submission" date="2023-03" db="UniProtKB">
        <authorList>
            <consortium name="EnsemblPlants"/>
        </authorList>
    </citation>
    <scope>IDENTIFICATION</scope>
    <source>
        <strain evidence="20">cv. Chiifu-401-42</strain>
    </source>
</reference>
<dbReference type="SMART" id="SM00365">
    <property type="entry name" value="LRR_SD22"/>
    <property type="match status" value="6"/>
</dbReference>
<keyword evidence="6" id="KW-0732">Signal</keyword>
<keyword evidence="5" id="KW-0479">Metal-binding</keyword>
<dbReference type="FunCoup" id="M4F6P1">
    <property type="interactions" value="214"/>
</dbReference>
<keyword evidence="14" id="KW-0675">Receptor</keyword>
<dbReference type="GO" id="GO:0004672">
    <property type="term" value="F:protein kinase activity"/>
    <property type="evidence" value="ECO:0007669"/>
    <property type="project" value="InterPro"/>
</dbReference>
<keyword evidence="10" id="KW-0862">Zinc</keyword>
<reference evidence="20 21" key="1">
    <citation type="journal article" date="2011" name="Nat. Genet.">
        <title>The genome of the mesopolyploid crop species Brassica rapa.</title>
        <authorList>
            <consortium name="Brassica rapa Genome Sequencing Project Consortium"/>
            <person name="Wang X."/>
            <person name="Wang H."/>
            <person name="Wang J."/>
            <person name="Sun R."/>
            <person name="Wu J."/>
            <person name="Liu S."/>
            <person name="Bai Y."/>
            <person name="Mun J.H."/>
            <person name="Bancroft I."/>
            <person name="Cheng F."/>
            <person name="Huang S."/>
            <person name="Li X."/>
            <person name="Hua W."/>
            <person name="Wang J."/>
            <person name="Wang X."/>
            <person name="Freeling M."/>
            <person name="Pires J.C."/>
            <person name="Paterson A.H."/>
            <person name="Chalhoub B."/>
            <person name="Wang B."/>
            <person name="Hayward A."/>
            <person name="Sharpe A.G."/>
            <person name="Park B.S."/>
            <person name="Weisshaar B."/>
            <person name="Liu B."/>
            <person name="Li B."/>
            <person name="Liu B."/>
            <person name="Tong C."/>
            <person name="Song C."/>
            <person name="Duran C."/>
            <person name="Peng C."/>
            <person name="Geng C."/>
            <person name="Koh C."/>
            <person name="Lin C."/>
            <person name="Edwards D."/>
            <person name="Mu D."/>
            <person name="Shen D."/>
            <person name="Soumpourou E."/>
            <person name="Li F."/>
            <person name="Fraser F."/>
            <person name="Conant G."/>
            <person name="Lassalle G."/>
            <person name="King G.J."/>
            <person name="Bonnema G."/>
            <person name="Tang H."/>
            <person name="Wang H."/>
            <person name="Belcram H."/>
            <person name="Zhou H."/>
            <person name="Hirakawa H."/>
            <person name="Abe H."/>
            <person name="Guo H."/>
            <person name="Wang H."/>
            <person name="Jin H."/>
            <person name="Parkin I.A."/>
            <person name="Batley J."/>
            <person name="Kim J.S."/>
            <person name="Just J."/>
            <person name="Li J."/>
            <person name="Xu J."/>
            <person name="Deng J."/>
            <person name="Kim J.A."/>
            <person name="Li J."/>
            <person name="Yu J."/>
            <person name="Meng J."/>
            <person name="Wang J."/>
            <person name="Min J."/>
            <person name="Poulain J."/>
            <person name="Wang J."/>
            <person name="Hatakeyama K."/>
            <person name="Wu K."/>
            <person name="Wang L."/>
            <person name="Fang L."/>
            <person name="Trick M."/>
            <person name="Links M.G."/>
            <person name="Zhao M."/>
            <person name="Jin M."/>
            <person name="Ramchiary N."/>
            <person name="Drou N."/>
            <person name="Berkman P.J."/>
            <person name="Cai Q."/>
            <person name="Huang Q."/>
            <person name="Li R."/>
            <person name="Tabata S."/>
            <person name="Cheng S."/>
            <person name="Zhang S."/>
            <person name="Zhang S."/>
            <person name="Huang S."/>
            <person name="Sato S."/>
            <person name="Sun S."/>
            <person name="Kwon S.J."/>
            <person name="Choi S.R."/>
            <person name="Lee T.H."/>
            <person name="Fan W."/>
            <person name="Zhao X."/>
            <person name="Tan X."/>
            <person name="Xu X."/>
            <person name="Wang Y."/>
            <person name="Qiu Y."/>
            <person name="Yin Y."/>
            <person name="Li Y."/>
            <person name="Du Y."/>
            <person name="Liao Y."/>
            <person name="Lim Y."/>
            <person name="Narusaka Y."/>
            <person name="Wang Y."/>
            <person name="Wang Z."/>
            <person name="Li Z."/>
            <person name="Wang Z."/>
            <person name="Xiong Z."/>
            <person name="Zhang Z."/>
        </authorList>
    </citation>
    <scope>NUCLEOTIDE SEQUENCE [LARGE SCALE GENOMIC DNA]</scope>
    <source>
        <strain evidence="20 21">cv. Chiifu-401-42</strain>
    </source>
</reference>
<dbReference type="Pfam" id="PF13855">
    <property type="entry name" value="LRR_8"/>
    <property type="match status" value="2"/>
</dbReference>
<evidence type="ECO:0000313" key="21">
    <source>
        <dbReference type="Proteomes" id="UP000011750"/>
    </source>
</evidence>
<proteinExistence type="predicted"/>
<dbReference type="SUPFAM" id="SSF52047">
    <property type="entry name" value="RNI-like"/>
    <property type="match status" value="1"/>
</dbReference>
<dbReference type="HOGENOM" id="CLU_000288_22_1_1"/>
<evidence type="ECO:0000256" key="13">
    <source>
        <dbReference type="ARBA" id="ARBA00023136"/>
    </source>
</evidence>
<evidence type="ECO:0000256" key="11">
    <source>
        <dbReference type="ARBA" id="ARBA00022840"/>
    </source>
</evidence>
<sequence length="1101" mass="121092">MATGRVRNPFAIWRPVDQSIQSPYGDRPVNRMGRLMTTGTIPSQLAICELATHFRLSSFEPRLNFHEVKYDMGLDYSYSQPSESETCHCGGQPLLATSYTRNDPGRRYYTCENVDDGECHGWKWWDVAIMEEMRARDRHTLELAEKVDYISFMSDYETEQKLANLEKIVFELGNKNSRFTNRFEMVVGVMGIVLVVIDWNLPGSERNPCSWEGVDCSRPDSSSVISLSLSGFDLSNSSFLPLVCQIQTLESLDVSNNSLSSIPDGFMTNCGTLVGLKQLNFSGNQVSSFPGFRNFSKLEVLDISHNRLSGNIGDYGFDALVQLKNLSLNFNKLAGSVPTDLAKSLVNLEVSDNLLSGSIPEGIEEYQELRLIDLSDNQLNGSLPSSLGNLSKLETLLLSNNNLKGAIPESLSRIQTLSRFAANRNGFTGAIPSGITKHVENLDLSFNLVNGSIPDDLLSQPKLVSVDLSSNLLVGWLPQRISHSLVRLRLGSNKLTGSVSSGAFEWLQNLTYLEMDNNGLTGHIPPAFGNLVSLNLLNLEMNQFTGILPPSLGNITSLQVLKLQQNKLTGEIPDEMGSLSKLLILDLSWNSLSGSIPSSLSNLMKLTNMKLQGNKLSGAIPDSIGDLSSLLELQLGQNQLRGRIPIMPPKLQISLNLSTNMFQGPIPSTLSQLGLLEVLDLSNNKFSGEIPGFLASLISLRQLVLSNNQLIGNIPKFTHNVSISVTGNPAITTGDHGVVIPGRPSGKKSQLVLIVTLVAVGVTALVAVIIILKLYRRFKGVNNMQVDLDEEEGSTVLPEVIHGKLLTSNSLHKSNINFAKAVEAVAHPENALFQTMFWSYYRVLMPSGSSYFIKKLNTRERLFQQASSEQLEQDLEMLGKLHHSNVMVPLAYVLYSQGVLLFYEFAHTHSLHDVLHNHPSDVVDWTSRYSIAVGIAQGICYLHGSSSNARDPVLVPDLSSKKIMLKSLTEPLVADIELFKVIDPSRSNSSLSAVAGTIGYIPPEYAYTMRVTMAGNVYSFGVILLELLTGKPAVSEGRELSKWVQSQQEQRNNILDLRVSKSSPVATKQMIRALSIALACINISPGARPKMKTVLRMLTRL</sequence>
<dbReference type="GO" id="GO:0005524">
    <property type="term" value="F:ATP binding"/>
    <property type="evidence" value="ECO:0007669"/>
    <property type="project" value="UniProtKB-KW"/>
</dbReference>
<evidence type="ECO:0000256" key="15">
    <source>
        <dbReference type="ARBA" id="ARBA00023180"/>
    </source>
</evidence>
<dbReference type="Gene3D" id="1.10.510.10">
    <property type="entry name" value="Transferase(Phosphotransferase) domain 1"/>
    <property type="match status" value="1"/>
</dbReference>
<keyword evidence="12 17" id="KW-1133">Transmembrane helix</keyword>
<evidence type="ECO:0000259" key="19">
    <source>
        <dbReference type="PROSITE" id="PS51999"/>
    </source>
</evidence>
<name>M4F6P1_BRACM</name>
<evidence type="ECO:0000256" key="5">
    <source>
        <dbReference type="ARBA" id="ARBA00022723"/>
    </source>
</evidence>
<comment type="subcellular location">
    <subcellularLocation>
        <location evidence="1">Membrane</location>
        <topology evidence="1">Single-pass type I membrane protein</topology>
    </subcellularLocation>
</comment>
<dbReference type="PROSITE" id="PS50011">
    <property type="entry name" value="PROTEIN_KINASE_DOM"/>
    <property type="match status" value="1"/>
</dbReference>
<dbReference type="STRING" id="51351.M4F6P1"/>
<dbReference type="OMA" id="NPCRWDG"/>
<evidence type="ECO:0000256" key="17">
    <source>
        <dbReference type="SAM" id="Phobius"/>
    </source>
</evidence>
<dbReference type="CDD" id="cd14066">
    <property type="entry name" value="STKc_IRAK"/>
    <property type="match status" value="1"/>
</dbReference>
<dbReference type="AlphaFoldDB" id="M4F6P1"/>
<dbReference type="Proteomes" id="UP000011750">
    <property type="component" value="Chromosome A08"/>
</dbReference>
<evidence type="ECO:0000256" key="7">
    <source>
        <dbReference type="ARBA" id="ARBA00022737"/>
    </source>
</evidence>
<evidence type="ECO:0000256" key="16">
    <source>
        <dbReference type="PROSITE-ProRule" id="PRU01343"/>
    </source>
</evidence>
<feature type="domain" description="GRF-type" evidence="19">
    <location>
        <begin position="87"/>
        <end position="128"/>
    </location>
</feature>
<dbReference type="InterPro" id="IPR003591">
    <property type="entry name" value="Leu-rich_rpt_typical-subtyp"/>
</dbReference>
<dbReference type="Pfam" id="PF00560">
    <property type="entry name" value="LRR_1"/>
    <property type="match status" value="4"/>
</dbReference>
<keyword evidence="15" id="KW-0325">Glycoprotein</keyword>
<dbReference type="GO" id="GO:0008270">
    <property type="term" value="F:zinc ion binding"/>
    <property type="evidence" value="ECO:0007669"/>
    <property type="project" value="UniProtKB-KW"/>
</dbReference>
<dbReference type="InterPro" id="IPR050647">
    <property type="entry name" value="Plant_LRR-RLKs"/>
</dbReference>
<dbReference type="InterPro" id="IPR011009">
    <property type="entry name" value="Kinase-like_dom_sf"/>
</dbReference>
<dbReference type="PANTHER" id="PTHR48056:SF17">
    <property type="entry name" value="LEUCINE-RICH REPEAT RECEPTOR PROTEIN KINASE EMS1"/>
    <property type="match status" value="1"/>
</dbReference>
<dbReference type="InterPro" id="IPR025875">
    <property type="entry name" value="Leu-rich_rpt_4"/>
</dbReference>
<evidence type="ECO:0000256" key="8">
    <source>
        <dbReference type="ARBA" id="ARBA00022741"/>
    </source>
</evidence>
<keyword evidence="21" id="KW-1185">Reference proteome</keyword>
<dbReference type="FunFam" id="3.80.10.10:FF:000512">
    <property type="entry name" value="Leucine-rich repeat receptor-like serine/threonine-protein kinase BAM3"/>
    <property type="match status" value="1"/>
</dbReference>
<dbReference type="FunFam" id="3.30.200.20:FF:000454">
    <property type="entry name" value="Leucine-rich repeat receptor-like tyrosine-protein kinase PXC3"/>
    <property type="match status" value="1"/>
</dbReference>
<evidence type="ECO:0000256" key="12">
    <source>
        <dbReference type="ARBA" id="ARBA00022989"/>
    </source>
</evidence>
<dbReference type="InParanoid" id="M4F6P1"/>
<reference evidence="20 21" key="2">
    <citation type="journal article" date="2018" name="Hortic Res">
        <title>Improved Brassica rapa reference genome by single-molecule sequencing and chromosome conformation capture technologies.</title>
        <authorList>
            <person name="Zhang L."/>
            <person name="Cai X."/>
            <person name="Wu J."/>
            <person name="Liu M."/>
            <person name="Grob S."/>
            <person name="Cheng F."/>
            <person name="Liang J."/>
            <person name="Cai C."/>
            <person name="Liu Z."/>
            <person name="Liu B."/>
            <person name="Wang F."/>
            <person name="Li S."/>
            <person name="Liu F."/>
            <person name="Li X."/>
            <person name="Cheng L."/>
            <person name="Yang W."/>
            <person name="Li M.H."/>
            <person name="Grossniklaus U."/>
            <person name="Zheng H."/>
            <person name="Wang X."/>
        </authorList>
    </citation>
    <scope>NUCLEOTIDE SEQUENCE [LARGE SCALE GENOMIC DNA]</scope>
    <source>
        <strain evidence="20 21">cv. Chiifu-401-42</strain>
    </source>
</reference>
<keyword evidence="9 16" id="KW-0863">Zinc-finger</keyword>
<dbReference type="PRINTS" id="PR00019">
    <property type="entry name" value="LEURICHRPT"/>
</dbReference>
<dbReference type="FunFam" id="1.10.510.10:FF:000388">
    <property type="entry name" value="Leucine-rich repeat receptor-like tyrosine-protein kinase PXC3"/>
    <property type="match status" value="1"/>
</dbReference>
<dbReference type="Gene3D" id="3.30.200.20">
    <property type="entry name" value="Phosphorylase Kinase, domain 1"/>
    <property type="match status" value="1"/>
</dbReference>
<keyword evidence="11" id="KW-0067">ATP-binding</keyword>
<dbReference type="Gramene" id="Bra036751.1">
    <property type="protein sequence ID" value="Bra036751.1-P"/>
    <property type="gene ID" value="Bra036751"/>
</dbReference>
<evidence type="ECO:0000256" key="9">
    <source>
        <dbReference type="ARBA" id="ARBA00022771"/>
    </source>
</evidence>
<dbReference type="PANTHER" id="PTHR48056">
    <property type="entry name" value="LRR RECEPTOR-LIKE SERINE/THREONINE-PROTEIN KINASE-RELATED"/>
    <property type="match status" value="1"/>
</dbReference>
<keyword evidence="3" id="KW-0808">Transferase</keyword>
<evidence type="ECO:0000259" key="18">
    <source>
        <dbReference type="PROSITE" id="PS50011"/>
    </source>
</evidence>
<evidence type="ECO:0000256" key="10">
    <source>
        <dbReference type="ARBA" id="ARBA00022833"/>
    </source>
</evidence>
<feature type="transmembrane region" description="Helical" evidence="17">
    <location>
        <begin position="751"/>
        <end position="775"/>
    </location>
</feature>
<dbReference type="PROSITE" id="PS51450">
    <property type="entry name" value="LRR"/>
    <property type="match status" value="1"/>
</dbReference>
<evidence type="ECO:0000256" key="1">
    <source>
        <dbReference type="ARBA" id="ARBA00004479"/>
    </source>
</evidence>
<accession>M4F6P1</accession>
<dbReference type="InterPro" id="IPR010666">
    <property type="entry name" value="Znf_GRF"/>
</dbReference>
<dbReference type="InterPro" id="IPR001245">
    <property type="entry name" value="Ser-Thr/Tyr_kinase_cat_dom"/>
</dbReference>
<keyword evidence="7" id="KW-0677">Repeat</keyword>
<dbReference type="FunFam" id="3.80.10.10:FF:000186">
    <property type="entry name" value="LRR receptor-like serine/threonine-protein kinase ERECTA"/>
    <property type="match status" value="1"/>
</dbReference>
<feature type="domain" description="Protein kinase" evidence="18">
    <location>
        <begin position="822"/>
        <end position="1101"/>
    </location>
</feature>
<dbReference type="Pfam" id="PF07714">
    <property type="entry name" value="PK_Tyr_Ser-Thr"/>
    <property type="match status" value="1"/>
</dbReference>
<evidence type="ECO:0000256" key="14">
    <source>
        <dbReference type="ARBA" id="ARBA00023170"/>
    </source>
</evidence>
<dbReference type="eggNOG" id="ENOG502QUNV">
    <property type="taxonomic scope" value="Eukaryota"/>
</dbReference>
<evidence type="ECO:0000256" key="2">
    <source>
        <dbReference type="ARBA" id="ARBA00022614"/>
    </source>
</evidence>
<evidence type="ECO:0000256" key="6">
    <source>
        <dbReference type="ARBA" id="ARBA00022729"/>
    </source>
</evidence>
<dbReference type="SMART" id="SM00369">
    <property type="entry name" value="LRR_TYP"/>
    <property type="match status" value="10"/>
</dbReference>
<protein>
    <submittedName>
        <fullName evidence="20">Uncharacterized protein</fullName>
    </submittedName>
</protein>
<dbReference type="Pfam" id="PF12799">
    <property type="entry name" value="LRR_4"/>
    <property type="match status" value="1"/>
</dbReference>
<dbReference type="InterPro" id="IPR000719">
    <property type="entry name" value="Prot_kinase_dom"/>
</dbReference>
<keyword evidence="13 17" id="KW-0472">Membrane</keyword>
<dbReference type="PROSITE" id="PS51999">
    <property type="entry name" value="ZF_GRF"/>
    <property type="match status" value="1"/>
</dbReference>
<organism evidence="20 21">
    <name type="scientific">Brassica campestris</name>
    <name type="common">Field mustard</name>
    <dbReference type="NCBI Taxonomy" id="3711"/>
    <lineage>
        <taxon>Eukaryota</taxon>
        <taxon>Viridiplantae</taxon>
        <taxon>Streptophyta</taxon>
        <taxon>Embryophyta</taxon>
        <taxon>Tracheophyta</taxon>
        <taxon>Spermatophyta</taxon>
        <taxon>Magnoliopsida</taxon>
        <taxon>eudicotyledons</taxon>
        <taxon>Gunneridae</taxon>
        <taxon>Pentapetalae</taxon>
        <taxon>rosids</taxon>
        <taxon>malvids</taxon>
        <taxon>Brassicales</taxon>
        <taxon>Brassicaceae</taxon>
        <taxon>Brassiceae</taxon>
        <taxon>Brassica</taxon>
    </lineage>
</organism>
<dbReference type="Gene3D" id="3.80.10.10">
    <property type="entry name" value="Ribonuclease Inhibitor"/>
    <property type="match status" value="3"/>
</dbReference>
<keyword evidence="2" id="KW-0433">Leucine-rich repeat</keyword>
<dbReference type="SUPFAM" id="SSF56112">
    <property type="entry name" value="Protein kinase-like (PK-like)"/>
    <property type="match status" value="1"/>
</dbReference>
<evidence type="ECO:0000313" key="20">
    <source>
        <dbReference type="EnsemblPlants" id="Bra036751.1-P"/>
    </source>
</evidence>
<keyword evidence="4 17" id="KW-0812">Transmembrane</keyword>
<evidence type="ECO:0000256" key="3">
    <source>
        <dbReference type="ARBA" id="ARBA00022679"/>
    </source>
</evidence>
<dbReference type="InterPro" id="IPR001611">
    <property type="entry name" value="Leu-rich_rpt"/>
</dbReference>
<keyword evidence="8" id="KW-0547">Nucleotide-binding</keyword>
<dbReference type="InterPro" id="IPR032675">
    <property type="entry name" value="LRR_dom_sf"/>
</dbReference>
<dbReference type="EnsemblPlants" id="Bra036751.1">
    <property type="protein sequence ID" value="Bra036751.1-P"/>
    <property type="gene ID" value="Bra036751"/>
</dbReference>
<dbReference type="SUPFAM" id="SSF52058">
    <property type="entry name" value="L domain-like"/>
    <property type="match status" value="1"/>
</dbReference>